<dbReference type="Proteomes" id="UP000317422">
    <property type="component" value="Unassembled WGS sequence"/>
</dbReference>
<dbReference type="OrthoDB" id="3307062at2"/>
<evidence type="ECO:0000256" key="1">
    <source>
        <dbReference type="SAM" id="Coils"/>
    </source>
</evidence>
<proteinExistence type="predicted"/>
<dbReference type="RefSeq" id="WP_141924256.1">
    <property type="nucleotide sequence ID" value="NZ_VFQC01000001.1"/>
</dbReference>
<gene>
    <name evidence="3" type="ORF">FHX37_2790</name>
</gene>
<keyword evidence="4" id="KW-1185">Reference proteome</keyword>
<protein>
    <submittedName>
        <fullName evidence="3">Uncharacterized protein</fullName>
    </submittedName>
</protein>
<feature type="region of interest" description="Disordered" evidence="2">
    <location>
        <begin position="1"/>
        <end position="21"/>
    </location>
</feature>
<dbReference type="EMBL" id="VFQC01000001">
    <property type="protein sequence ID" value="TQN32807.1"/>
    <property type="molecule type" value="Genomic_DNA"/>
</dbReference>
<name>A0A543NLX7_9ACTN</name>
<keyword evidence="1" id="KW-0175">Coiled coil</keyword>
<sequence length="347" mass="38630">MNSFSPKECDAKPEALEDQADELEGLAERITGKSGDLNSQFNDSAKEFSEMVSEGIRGVAERNREAWGDAVFACIYASKIARRWASDVRSYESKIEKLQDEWDEERKDNFGVDMENTQGAGGIGADKALLNARENTAESLNSQAHDHWTKLVERANEHTDALKEGPTQENVQNLIDDGALKWAPFNLKGAEQPIPIDKKQGGKDAEKINEYIEKKDKDLEEIDNFPPGLAQNLNILKERIAYKQQNGGELTKAEIGYMDKLVFGVDEGSYDRSILDVANSGDRKFKEGIASAVLALSDEELGGSYDDIPQSIKRVAEGPDEPRSPSTTERHEYDDWVADAKKIRKSV</sequence>
<reference evidence="3 4" key="1">
    <citation type="submission" date="2019-06" db="EMBL/GenBank/DDBJ databases">
        <title>Sequencing the genomes of 1000 actinobacteria strains.</title>
        <authorList>
            <person name="Klenk H.-P."/>
        </authorList>
    </citation>
    <scope>NUCLEOTIDE SEQUENCE [LARGE SCALE GENOMIC DNA]</scope>
    <source>
        <strain evidence="3 4">DSM 45015</strain>
    </source>
</reference>
<evidence type="ECO:0000313" key="4">
    <source>
        <dbReference type="Proteomes" id="UP000317422"/>
    </source>
</evidence>
<feature type="coiled-coil region" evidence="1">
    <location>
        <begin position="81"/>
        <end position="108"/>
    </location>
</feature>
<accession>A0A543NLX7</accession>
<evidence type="ECO:0000256" key="2">
    <source>
        <dbReference type="SAM" id="MobiDB-lite"/>
    </source>
</evidence>
<evidence type="ECO:0000313" key="3">
    <source>
        <dbReference type="EMBL" id="TQN32807.1"/>
    </source>
</evidence>
<organism evidence="3 4">
    <name type="scientific">Haloactinospora alba</name>
    <dbReference type="NCBI Taxonomy" id="405555"/>
    <lineage>
        <taxon>Bacteria</taxon>
        <taxon>Bacillati</taxon>
        <taxon>Actinomycetota</taxon>
        <taxon>Actinomycetes</taxon>
        <taxon>Streptosporangiales</taxon>
        <taxon>Nocardiopsidaceae</taxon>
        <taxon>Haloactinospora</taxon>
    </lineage>
</organism>
<dbReference type="AlphaFoldDB" id="A0A543NLX7"/>
<feature type="compositionally biased region" description="Basic and acidic residues" evidence="2">
    <location>
        <begin position="314"/>
        <end position="335"/>
    </location>
</feature>
<comment type="caution">
    <text evidence="3">The sequence shown here is derived from an EMBL/GenBank/DDBJ whole genome shotgun (WGS) entry which is preliminary data.</text>
</comment>
<feature type="region of interest" description="Disordered" evidence="2">
    <location>
        <begin position="302"/>
        <end position="335"/>
    </location>
</feature>